<dbReference type="InterPro" id="IPR039425">
    <property type="entry name" value="RNA_pol_sigma-70-like"/>
</dbReference>
<keyword evidence="2" id="KW-0805">Transcription regulation</keyword>
<evidence type="ECO:0000313" key="8">
    <source>
        <dbReference type="Proteomes" id="UP000676565"/>
    </source>
</evidence>
<proteinExistence type="inferred from homology"/>
<comment type="caution">
    <text evidence="7">The sequence shown here is derived from an EMBL/GenBank/DDBJ whole genome shotgun (WGS) entry which is preliminary data.</text>
</comment>
<dbReference type="RefSeq" id="WP_210653775.1">
    <property type="nucleotide sequence ID" value="NZ_JAGKQQ010000001.1"/>
</dbReference>
<accession>A0ABS5BPX4</accession>
<protein>
    <submittedName>
        <fullName evidence="7">RNA polymerase sigma factor</fullName>
    </submittedName>
</protein>
<evidence type="ECO:0000256" key="3">
    <source>
        <dbReference type="ARBA" id="ARBA00023082"/>
    </source>
</evidence>
<dbReference type="SUPFAM" id="SSF88946">
    <property type="entry name" value="Sigma2 domain of RNA polymerase sigma factors"/>
    <property type="match status" value="1"/>
</dbReference>
<dbReference type="InterPro" id="IPR013249">
    <property type="entry name" value="RNA_pol_sigma70_r4_t2"/>
</dbReference>
<dbReference type="PANTHER" id="PTHR43133">
    <property type="entry name" value="RNA POLYMERASE ECF-TYPE SIGMA FACTO"/>
    <property type="match status" value="1"/>
</dbReference>
<reference evidence="7 8" key="1">
    <citation type="submission" date="2021-04" db="EMBL/GenBank/DDBJ databases">
        <authorList>
            <person name="Ivanova A."/>
        </authorList>
    </citation>
    <scope>NUCLEOTIDE SEQUENCE [LARGE SCALE GENOMIC DNA]</scope>
    <source>
        <strain evidence="7 8">G18</strain>
    </source>
</reference>
<dbReference type="CDD" id="cd06171">
    <property type="entry name" value="Sigma70_r4"/>
    <property type="match status" value="1"/>
</dbReference>
<dbReference type="Proteomes" id="UP000676565">
    <property type="component" value="Unassembled WGS sequence"/>
</dbReference>
<dbReference type="Pfam" id="PF04542">
    <property type="entry name" value="Sigma70_r2"/>
    <property type="match status" value="1"/>
</dbReference>
<dbReference type="InterPro" id="IPR013324">
    <property type="entry name" value="RNA_pol_sigma_r3/r4-like"/>
</dbReference>
<feature type="domain" description="RNA polymerase sigma-70 region 2" evidence="5">
    <location>
        <begin position="46"/>
        <end position="107"/>
    </location>
</feature>
<sequence>MPREEPTLLAAHIRRVFAPEIEVLTDAELIGRFAEHRNATAFEALVWRHGPMVWATCRRVLRHQHDVEDAFQATFLALARAAKSIGTRPVVGGWLHRVATNAALKLKAGRRAAELTADVPARLESDSGNLAGIVDEELGRLPERMRAAFVLCCLEGMTSAEAARELGCPVGTVDSRLHAARARLRDRLTRRGFGPGAMAGLVLVAAPPATSVATAIGTGTGAPPRPTVDALANHVSRIMTSGVRTMKRVIAATLVGVFTSAVWAFGGFGDVPTPAPKAEPPSVPAARPPVVPAVPGGAPVAARPRQPGGVLGDRLGEYLTIEGAGVEGGKVETGSLVVDTVNGKKLDKPVTVLVRGLDYPAMTTRSINLPAKQRYVLKGYESGEMIGTPSGLLDAAKEQGRTDVLLSQAVWRWRPYFVARIAVEPKGLELPK</sequence>
<feature type="domain" description="RNA polymerase sigma factor 70 region 4 type 2" evidence="6">
    <location>
        <begin position="133"/>
        <end position="184"/>
    </location>
</feature>
<comment type="similarity">
    <text evidence="1">Belongs to the sigma-70 factor family. ECF subfamily.</text>
</comment>
<evidence type="ECO:0000259" key="5">
    <source>
        <dbReference type="Pfam" id="PF04542"/>
    </source>
</evidence>
<dbReference type="InterPro" id="IPR014284">
    <property type="entry name" value="RNA_pol_sigma-70_dom"/>
</dbReference>
<dbReference type="EMBL" id="JAGKQQ010000001">
    <property type="protein sequence ID" value="MBP3955710.1"/>
    <property type="molecule type" value="Genomic_DNA"/>
</dbReference>
<evidence type="ECO:0000313" key="7">
    <source>
        <dbReference type="EMBL" id="MBP3955710.1"/>
    </source>
</evidence>
<keyword evidence="8" id="KW-1185">Reference proteome</keyword>
<name>A0ABS5BPX4_9BACT</name>
<evidence type="ECO:0000256" key="1">
    <source>
        <dbReference type="ARBA" id="ARBA00010641"/>
    </source>
</evidence>
<evidence type="ECO:0000259" key="6">
    <source>
        <dbReference type="Pfam" id="PF08281"/>
    </source>
</evidence>
<dbReference type="InterPro" id="IPR013325">
    <property type="entry name" value="RNA_pol_sigma_r2"/>
</dbReference>
<dbReference type="SUPFAM" id="SSF88659">
    <property type="entry name" value="Sigma3 and sigma4 domains of RNA polymerase sigma factors"/>
    <property type="match status" value="1"/>
</dbReference>
<evidence type="ECO:0000256" key="4">
    <source>
        <dbReference type="ARBA" id="ARBA00023163"/>
    </source>
</evidence>
<keyword evidence="4" id="KW-0804">Transcription</keyword>
<keyword evidence="3" id="KW-0731">Sigma factor</keyword>
<dbReference type="PANTHER" id="PTHR43133:SF51">
    <property type="entry name" value="RNA POLYMERASE SIGMA FACTOR"/>
    <property type="match status" value="1"/>
</dbReference>
<dbReference type="Gene3D" id="1.10.10.10">
    <property type="entry name" value="Winged helix-like DNA-binding domain superfamily/Winged helix DNA-binding domain"/>
    <property type="match status" value="1"/>
</dbReference>
<dbReference type="Gene3D" id="1.10.1740.10">
    <property type="match status" value="1"/>
</dbReference>
<dbReference type="Pfam" id="PF08281">
    <property type="entry name" value="Sigma70_r4_2"/>
    <property type="match status" value="1"/>
</dbReference>
<evidence type="ECO:0000256" key="2">
    <source>
        <dbReference type="ARBA" id="ARBA00023015"/>
    </source>
</evidence>
<dbReference type="InterPro" id="IPR036388">
    <property type="entry name" value="WH-like_DNA-bd_sf"/>
</dbReference>
<dbReference type="InterPro" id="IPR007627">
    <property type="entry name" value="RNA_pol_sigma70_r2"/>
</dbReference>
<dbReference type="NCBIfam" id="TIGR02937">
    <property type="entry name" value="sigma70-ECF"/>
    <property type="match status" value="1"/>
</dbReference>
<organism evidence="7 8">
    <name type="scientific">Gemmata palustris</name>
    <dbReference type="NCBI Taxonomy" id="2822762"/>
    <lineage>
        <taxon>Bacteria</taxon>
        <taxon>Pseudomonadati</taxon>
        <taxon>Planctomycetota</taxon>
        <taxon>Planctomycetia</taxon>
        <taxon>Gemmatales</taxon>
        <taxon>Gemmataceae</taxon>
        <taxon>Gemmata</taxon>
    </lineage>
</organism>
<gene>
    <name evidence="7" type="ORF">J8F10_10495</name>
</gene>